<evidence type="ECO:0000256" key="12">
    <source>
        <dbReference type="PROSITE-ProRule" id="PRU00047"/>
    </source>
</evidence>
<evidence type="ECO:0000256" key="5">
    <source>
        <dbReference type="ARBA" id="ARBA00022759"/>
    </source>
</evidence>
<keyword evidence="1" id="KW-0645">Protease</keyword>
<sequence length="414" mass="48281">MEVTFKTELLRVSANMKQLREFILMNLHTSTMELIEKLTYFNLTYHVEKDHSLGHKKNNIKCYECGQYGHKKDQCKKGKTEQGESSSYYRRGNEQDEVRSSKNKTVKHIVGLEDVVINNMKHVESDDERSKMLNQFTIEIRIGDYIYKALVDTGAEISILPKQRIKIEKMIPCNKKIKGYADGEIVLCGTCMNAFFQGGLSEKNLDLFDITSRRKMYTNSILEDDFCVATEGNLESHMLTVFDLLRHIQQLGYIYNLANFVTNKKDEINFDEKNLYALKNLNKAISNPKWLRRLNPNKQIYMKTDALQLAIGDFVYQLDGQNILPIQYYSKKLTKCKRSRCATFLELYSIVYGIQKCRAFLSGRKLTIYTDHKPLVGLRIGTNISKYMELLFSIEDQEYKLIYKRGCENHMAYF</sequence>
<keyword evidence="12" id="KW-0862">Zinc</keyword>
<dbReference type="STRING" id="75913.A0A0K0FQY3"/>
<keyword evidence="3" id="KW-0548">Nucleotidyltransferase</keyword>
<name>A0A0K0FQY3_STRVS</name>
<evidence type="ECO:0000256" key="1">
    <source>
        <dbReference type="ARBA" id="ARBA00022670"/>
    </source>
</evidence>
<keyword evidence="11" id="KW-0511">Multifunctional enzyme</keyword>
<dbReference type="SUPFAM" id="SSF57756">
    <property type="entry name" value="Retrovirus zinc finger-like domains"/>
    <property type="match status" value="1"/>
</dbReference>
<dbReference type="PROSITE" id="PS50158">
    <property type="entry name" value="ZF_CCHC"/>
    <property type="match status" value="1"/>
</dbReference>
<evidence type="ECO:0000256" key="2">
    <source>
        <dbReference type="ARBA" id="ARBA00022679"/>
    </source>
</evidence>
<dbReference type="InterPro" id="IPR041577">
    <property type="entry name" value="RT_RNaseH_2"/>
</dbReference>
<dbReference type="InterPro" id="IPR036875">
    <property type="entry name" value="Znf_CCHC_sf"/>
</dbReference>
<evidence type="ECO:0000256" key="13">
    <source>
        <dbReference type="SAM" id="MobiDB-lite"/>
    </source>
</evidence>
<feature type="domain" description="Peptidase A2" evidence="15">
    <location>
        <begin position="147"/>
        <end position="162"/>
    </location>
</feature>
<evidence type="ECO:0000256" key="7">
    <source>
        <dbReference type="ARBA" id="ARBA00022842"/>
    </source>
</evidence>
<evidence type="ECO:0000259" key="15">
    <source>
        <dbReference type="PROSITE" id="PS50175"/>
    </source>
</evidence>
<dbReference type="GO" id="GO:0019899">
    <property type="term" value="F:enzyme binding"/>
    <property type="evidence" value="ECO:0007669"/>
    <property type="project" value="UniProtKB-ARBA"/>
</dbReference>
<dbReference type="InterPro" id="IPR050951">
    <property type="entry name" value="Retrovirus_Pol_polyprotein"/>
</dbReference>
<dbReference type="InterPro" id="IPR001995">
    <property type="entry name" value="Peptidase_A2_cat"/>
</dbReference>
<dbReference type="InterPro" id="IPR001878">
    <property type="entry name" value="Znf_CCHC"/>
</dbReference>
<dbReference type="InterPro" id="IPR021109">
    <property type="entry name" value="Peptidase_aspartic_dom_sf"/>
</dbReference>
<keyword evidence="12" id="KW-0863">Zinc-finger</keyword>
<keyword evidence="9" id="KW-0229">DNA integration</keyword>
<dbReference type="GO" id="GO:0008270">
    <property type="term" value="F:zinc ion binding"/>
    <property type="evidence" value="ECO:0007669"/>
    <property type="project" value="UniProtKB-KW"/>
</dbReference>
<evidence type="ECO:0000313" key="17">
    <source>
        <dbReference type="WBParaSite" id="SVE_1219600.1"/>
    </source>
</evidence>
<proteinExistence type="predicted"/>
<feature type="domain" description="CCHC-type" evidence="14">
    <location>
        <begin position="61"/>
        <end position="77"/>
    </location>
</feature>
<dbReference type="AlphaFoldDB" id="A0A0K0FQY3"/>
<evidence type="ECO:0000256" key="3">
    <source>
        <dbReference type="ARBA" id="ARBA00022695"/>
    </source>
</evidence>
<dbReference type="PROSITE" id="PS00141">
    <property type="entry name" value="ASP_PROTEASE"/>
    <property type="match status" value="1"/>
</dbReference>
<keyword evidence="8" id="KW-0694">RNA-binding</keyword>
<feature type="compositionally biased region" description="Basic and acidic residues" evidence="13">
    <location>
        <begin position="70"/>
        <end position="82"/>
    </location>
</feature>
<evidence type="ECO:0000256" key="11">
    <source>
        <dbReference type="ARBA" id="ARBA00023268"/>
    </source>
</evidence>
<evidence type="ECO:0000259" key="14">
    <source>
        <dbReference type="PROSITE" id="PS50158"/>
    </source>
</evidence>
<keyword evidence="5" id="KW-0255">Endonuclease</keyword>
<reference evidence="16" key="1">
    <citation type="submission" date="2014-07" db="EMBL/GenBank/DDBJ databases">
        <authorList>
            <person name="Martin A.A"/>
            <person name="De Silva N."/>
        </authorList>
    </citation>
    <scope>NUCLEOTIDE SEQUENCE</scope>
</reference>
<dbReference type="SUPFAM" id="SSF50630">
    <property type="entry name" value="Acid proteases"/>
    <property type="match status" value="1"/>
</dbReference>
<dbReference type="GO" id="GO:0003723">
    <property type="term" value="F:RNA binding"/>
    <property type="evidence" value="ECO:0007669"/>
    <property type="project" value="UniProtKB-KW"/>
</dbReference>
<dbReference type="GO" id="GO:0016779">
    <property type="term" value="F:nucleotidyltransferase activity"/>
    <property type="evidence" value="ECO:0007669"/>
    <property type="project" value="UniProtKB-KW"/>
</dbReference>
<dbReference type="PANTHER" id="PTHR37984">
    <property type="entry name" value="PROTEIN CBG26694"/>
    <property type="match status" value="1"/>
</dbReference>
<accession>A0A0K0FQY3</accession>
<keyword evidence="4" id="KW-0540">Nuclease</keyword>
<evidence type="ECO:0000256" key="8">
    <source>
        <dbReference type="ARBA" id="ARBA00022884"/>
    </source>
</evidence>
<dbReference type="CDD" id="cd00303">
    <property type="entry name" value="retropepsin_like"/>
    <property type="match status" value="1"/>
</dbReference>
<dbReference type="WBParaSite" id="SVE_1219600.1">
    <property type="protein sequence ID" value="SVE_1219600.1"/>
    <property type="gene ID" value="SVE_1219600"/>
</dbReference>
<organism evidence="16 17">
    <name type="scientific">Strongyloides venezuelensis</name>
    <name type="common">Threadworm</name>
    <dbReference type="NCBI Taxonomy" id="75913"/>
    <lineage>
        <taxon>Eukaryota</taxon>
        <taxon>Metazoa</taxon>
        <taxon>Ecdysozoa</taxon>
        <taxon>Nematoda</taxon>
        <taxon>Chromadorea</taxon>
        <taxon>Rhabditida</taxon>
        <taxon>Tylenchina</taxon>
        <taxon>Panagrolaimomorpha</taxon>
        <taxon>Strongyloidoidea</taxon>
        <taxon>Strongyloididae</taxon>
        <taxon>Strongyloides</taxon>
    </lineage>
</organism>
<reference evidence="17" key="2">
    <citation type="submission" date="2015-08" db="UniProtKB">
        <authorList>
            <consortium name="WormBaseParasite"/>
        </authorList>
    </citation>
    <scope>IDENTIFICATION</scope>
</reference>
<dbReference type="GO" id="GO:0004519">
    <property type="term" value="F:endonuclease activity"/>
    <property type="evidence" value="ECO:0007669"/>
    <property type="project" value="UniProtKB-KW"/>
</dbReference>
<dbReference type="GO" id="GO:0015074">
    <property type="term" value="P:DNA integration"/>
    <property type="evidence" value="ECO:0007669"/>
    <property type="project" value="UniProtKB-KW"/>
</dbReference>
<dbReference type="InterPro" id="IPR001969">
    <property type="entry name" value="Aspartic_peptidase_AS"/>
</dbReference>
<evidence type="ECO:0000256" key="9">
    <source>
        <dbReference type="ARBA" id="ARBA00022908"/>
    </source>
</evidence>
<dbReference type="Proteomes" id="UP000035680">
    <property type="component" value="Unassembled WGS sequence"/>
</dbReference>
<keyword evidence="16" id="KW-1185">Reference proteome</keyword>
<keyword evidence="10" id="KW-0238">DNA-binding</keyword>
<dbReference type="GO" id="GO:0004190">
    <property type="term" value="F:aspartic-type endopeptidase activity"/>
    <property type="evidence" value="ECO:0007669"/>
    <property type="project" value="InterPro"/>
</dbReference>
<dbReference type="GO" id="GO:0006508">
    <property type="term" value="P:proteolysis"/>
    <property type="evidence" value="ECO:0007669"/>
    <property type="project" value="UniProtKB-KW"/>
</dbReference>
<keyword evidence="12" id="KW-0479">Metal-binding</keyword>
<dbReference type="GO" id="GO:0003677">
    <property type="term" value="F:DNA binding"/>
    <property type="evidence" value="ECO:0007669"/>
    <property type="project" value="UniProtKB-KW"/>
</dbReference>
<dbReference type="InterPro" id="IPR043502">
    <property type="entry name" value="DNA/RNA_pol_sf"/>
</dbReference>
<evidence type="ECO:0000313" key="16">
    <source>
        <dbReference type="Proteomes" id="UP000035680"/>
    </source>
</evidence>
<evidence type="ECO:0000256" key="6">
    <source>
        <dbReference type="ARBA" id="ARBA00022801"/>
    </source>
</evidence>
<keyword evidence="7" id="KW-0460">Magnesium</keyword>
<keyword evidence="2" id="KW-0808">Transferase</keyword>
<dbReference type="Pfam" id="PF17919">
    <property type="entry name" value="RT_RNaseH_2"/>
    <property type="match status" value="1"/>
</dbReference>
<feature type="compositionally biased region" description="Basic and acidic residues" evidence="13">
    <location>
        <begin position="91"/>
        <end position="100"/>
    </location>
</feature>
<evidence type="ECO:0000256" key="4">
    <source>
        <dbReference type="ARBA" id="ARBA00022722"/>
    </source>
</evidence>
<protein>
    <submittedName>
        <fullName evidence="17">CCHC-type domain-containing protein</fullName>
    </submittedName>
</protein>
<evidence type="ECO:0000256" key="10">
    <source>
        <dbReference type="ARBA" id="ARBA00023125"/>
    </source>
</evidence>
<feature type="region of interest" description="Disordered" evidence="13">
    <location>
        <begin position="70"/>
        <end position="100"/>
    </location>
</feature>
<dbReference type="PROSITE" id="PS50175">
    <property type="entry name" value="ASP_PROT_RETROV"/>
    <property type="match status" value="1"/>
</dbReference>
<dbReference type="SUPFAM" id="SSF56672">
    <property type="entry name" value="DNA/RNA polymerases"/>
    <property type="match status" value="1"/>
</dbReference>
<dbReference type="PANTHER" id="PTHR37984:SF5">
    <property type="entry name" value="PROTEIN NYNRIN-LIKE"/>
    <property type="match status" value="1"/>
</dbReference>
<keyword evidence="6" id="KW-0378">Hydrolase</keyword>